<dbReference type="RefSeq" id="WP_263123981.1">
    <property type="nucleotide sequence ID" value="NZ_CP106753.1"/>
</dbReference>
<dbReference type="Proteomes" id="UP001061302">
    <property type="component" value="Chromosome"/>
</dbReference>
<evidence type="ECO:0000313" key="5">
    <source>
        <dbReference type="EMBL" id="UXY14678.1"/>
    </source>
</evidence>
<dbReference type="InterPro" id="IPR050221">
    <property type="entry name" value="26S_Proteasome_ATPase"/>
</dbReference>
<keyword evidence="2" id="KW-0547">Nucleotide-binding</keyword>
<name>A0ABY6DLV9_9NEIS</name>
<dbReference type="GO" id="GO:0005524">
    <property type="term" value="F:ATP binding"/>
    <property type="evidence" value="ECO:0007669"/>
    <property type="project" value="UniProtKB-KW"/>
</dbReference>
<dbReference type="PANTHER" id="PTHR23073">
    <property type="entry name" value="26S PROTEASOME REGULATORY SUBUNIT"/>
    <property type="match status" value="1"/>
</dbReference>
<dbReference type="Gene3D" id="3.40.50.300">
    <property type="entry name" value="P-loop containing nucleotide triphosphate hydrolases"/>
    <property type="match status" value="1"/>
</dbReference>
<comment type="similarity">
    <text evidence="1">Belongs to the AAA ATPase family.</text>
</comment>
<dbReference type="InterPro" id="IPR027417">
    <property type="entry name" value="P-loop_NTPase"/>
</dbReference>
<gene>
    <name evidence="5" type="ORF">N8I74_15340</name>
</gene>
<keyword evidence="3 5" id="KW-0067">ATP-binding</keyword>
<keyword evidence="6" id="KW-1185">Reference proteome</keyword>
<evidence type="ECO:0000313" key="6">
    <source>
        <dbReference type="Proteomes" id="UP001061302"/>
    </source>
</evidence>
<dbReference type="InterPro" id="IPR003593">
    <property type="entry name" value="AAA+_ATPase"/>
</dbReference>
<evidence type="ECO:0000259" key="4">
    <source>
        <dbReference type="SMART" id="SM00382"/>
    </source>
</evidence>
<dbReference type="Pfam" id="PF00004">
    <property type="entry name" value="AAA"/>
    <property type="match status" value="1"/>
</dbReference>
<reference evidence="5" key="1">
    <citation type="submission" date="2022-10" db="EMBL/GenBank/DDBJ databases">
        <title>Chitiniphilus purpureus sp. nov., a novel chitin-degrading bacterium isolated from crawfish pond sediment.</title>
        <authorList>
            <person name="Li K."/>
        </authorList>
    </citation>
    <scope>NUCLEOTIDE SEQUENCE</scope>
    <source>
        <strain evidence="5">CD1</strain>
    </source>
</reference>
<sequence length="640" mass="68894">MNDRVHDATLDEEGLTRPLWYQAARVAAMLAQCLREGAGPGQAALLAFLDDQWRLAGQHATGAAAGVRPFARLCAALRLGPQERLLLLLTGMPEEHEGYGAVFAALHPKGEPYPTVSLFARLAGHGPTRLQAWQLVAGSALFAHRLIIWTDDAPLPERGLRLTEHLWPALAGVPLWPPGCAPLPGDALPFDDGWFDSVRPTLQRLAAVPQSLLWLHGEGAALRAGELAARLGNVGCFDIDGWSGATLDGVLAHCLARGTLALLRVPRGLSAEQAACVERHPAPLVLAGAAGPALPTLRRPLLPLAAPPLARAAQPRLWRDAVPQLAPHAEALAARFALDPQTLARVRADLEAGFAPDAPVSLDAGVAALQARLPDLAGPALRRRTPRLGWDDLILPAGPRRQLADVAARLRTQWRVLDQWGFDGGDAGRRGVRLLFCGLPGTGKTLAAEVLAHELAVSLLVVDLARLISKWIGETEKNLEAVFDEAQSARAVLFFDEADALFTRRTDVSDAHDRYANVETAYLLTRLERFDGVAVLATNLKQQLDRAFLRRFEAIVDFPEPGQAERAAIWRRHLPGAAPLAPDVDFDALAALYPMSGAMIRNALLAAAYYAAAEESPIGQAQLCRAIVLEFEKSGRPCPQ</sequence>
<proteinExistence type="inferred from homology"/>
<evidence type="ECO:0000256" key="3">
    <source>
        <dbReference type="ARBA" id="ARBA00022840"/>
    </source>
</evidence>
<feature type="domain" description="AAA+ ATPase" evidence="4">
    <location>
        <begin position="430"/>
        <end position="562"/>
    </location>
</feature>
<dbReference type="EMBL" id="CP106753">
    <property type="protein sequence ID" value="UXY14678.1"/>
    <property type="molecule type" value="Genomic_DNA"/>
</dbReference>
<accession>A0ABY6DLV9</accession>
<dbReference type="SUPFAM" id="SSF52540">
    <property type="entry name" value="P-loop containing nucleoside triphosphate hydrolases"/>
    <property type="match status" value="1"/>
</dbReference>
<dbReference type="InterPro" id="IPR003959">
    <property type="entry name" value="ATPase_AAA_core"/>
</dbReference>
<organism evidence="5 6">
    <name type="scientific">Chitiniphilus purpureus</name>
    <dbReference type="NCBI Taxonomy" id="2981137"/>
    <lineage>
        <taxon>Bacteria</taxon>
        <taxon>Pseudomonadati</taxon>
        <taxon>Pseudomonadota</taxon>
        <taxon>Betaproteobacteria</taxon>
        <taxon>Neisseriales</taxon>
        <taxon>Chitinibacteraceae</taxon>
        <taxon>Chitiniphilus</taxon>
    </lineage>
</organism>
<evidence type="ECO:0000256" key="1">
    <source>
        <dbReference type="ARBA" id="ARBA00006914"/>
    </source>
</evidence>
<protein>
    <submittedName>
        <fullName evidence="5">ATP-binding protein</fullName>
    </submittedName>
</protein>
<evidence type="ECO:0000256" key="2">
    <source>
        <dbReference type="ARBA" id="ARBA00022741"/>
    </source>
</evidence>
<dbReference type="Gene3D" id="1.10.8.60">
    <property type="match status" value="1"/>
</dbReference>
<dbReference type="SMART" id="SM00382">
    <property type="entry name" value="AAA"/>
    <property type="match status" value="1"/>
</dbReference>
<dbReference type="CDD" id="cd19481">
    <property type="entry name" value="RecA-like_protease"/>
    <property type="match status" value="1"/>
</dbReference>